<protein>
    <submittedName>
        <fullName evidence="4">Thiol:disulfide oxidoreductase</fullName>
    </submittedName>
</protein>
<dbReference type="PANTHER" id="PTHR44051">
    <property type="entry name" value="GLUTATHIONE S-TRANSFERASE-RELATED"/>
    <property type="match status" value="1"/>
</dbReference>
<dbReference type="SFLD" id="SFLDS00019">
    <property type="entry name" value="Glutathione_Transferase_(cytos"/>
    <property type="match status" value="1"/>
</dbReference>
<evidence type="ECO:0000313" key="4">
    <source>
        <dbReference type="EMBL" id="GGA85437.1"/>
    </source>
</evidence>
<evidence type="ECO:0000256" key="1">
    <source>
        <dbReference type="RuleBase" id="RU003494"/>
    </source>
</evidence>
<dbReference type="InterPro" id="IPR004045">
    <property type="entry name" value="Glutathione_S-Trfase_N"/>
</dbReference>
<dbReference type="InterPro" id="IPR004046">
    <property type="entry name" value="GST_C"/>
</dbReference>
<evidence type="ECO:0000259" key="3">
    <source>
        <dbReference type="PROSITE" id="PS50405"/>
    </source>
</evidence>
<dbReference type="SFLD" id="SFLDG01150">
    <property type="entry name" value="Main.1:_Beta-like"/>
    <property type="match status" value="1"/>
</dbReference>
<comment type="caution">
    <text evidence="4">The sequence shown here is derived from an EMBL/GenBank/DDBJ whole genome shotgun (WGS) entry which is preliminary data.</text>
</comment>
<reference evidence="5" key="1">
    <citation type="journal article" date="2019" name="Int. J. Syst. Evol. Microbiol.">
        <title>The Global Catalogue of Microorganisms (GCM) 10K type strain sequencing project: providing services to taxonomists for standard genome sequencing and annotation.</title>
        <authorList>
            <consortium name="The Broad Institute Genomics Platform"/>
            <consortium name="The Broad Institute Genome Sequencing Center for Infectious Disease"/>
            <person name="Wu L."/>
            <person name="Ma J."/>
        </authorList>
    </citation>
    <scope>NUCLEOTIDE SEQUENCE [LARGE SCALE GENOMIC DNA]</scope>
    <source>
        <strain evidence="5">CGMCC 1.10130</strain>
    </source>
</reference>
<dbReference type="Gene3D" id="3.40.30.10">
    <property type="entry name" value="Glutaredoxin"/>
    <property type="match status" value="1"/>
</dbReference>
<sequence>MSTAKDIHLYTASTMNGWKPVIFLEEAGVEYDLTYIDFSKKEQKAPDYVKLNPNGRIPTIVDRSNDNFVVFESGAILWYLAEKYGKFLPEDANERSKTLQWLMFQMGGVGPMMGQAMYFQRIAAKQGEEHPFAIKRYVDESRRLMEVLNSHLQGREYLVNDEYTIADMATYPWARAYYWANVSVDGLPHLQAWFDRIDGREATQRALEIPKPFWAFFGKGDVAAQERENAERFKSDVSKSK</sequence>
<dbReference type="Gene3D" id="1.20.1050.10">
    <property type="match status" value="1"/>
</dbReference>
<feature type="domain" description="GST N-terminal" evidence="2">
    <location>
        <begin position="4"/>
        <end position="88"/>
    </location>
</feature>
<dbReference type="InterPro" id="IPR010987">
    <property type="entry name" value="Glutathione-S-Trfase_C-like"/>
</dbReference>
<name>A0A8J2U848_9GAMM</name>
<evidence type="ECO:0000313" key="5">
    <source>
        <dbReference type="Proteomes" id="UP000619743"/>
    </source>
</evidence>
<dbReference type="PROSITE" id="PS50404">
    <property type="entry name" value="GST_NTER"/>
    <property type="match status" value="1"/>
</dbReference>
<dbReference type="InterPro" id="IPR036249">
    <property type="entry name" value="Thioredoxin-like_sf"/>
</dbReference>
<dbReference type="SFLD" id="SFLDG01151">
    <property type="entry name" value="Main.2:_Nu-like"/>
    <property type="match status" value="1"/>
</dbReference>
<dbReference type="RefSeq" id="WP_087506836.1">
    <property type="nucleotide sequence ID" value="NZ_BMDX01000018.1"/>
</dbReference>
<comment type="similarity">
    <text evidence="1">Belongs to the GST superfamily.</text>
</comment>
<keyword evidence="5" id="KW-1185">Reference proteome</keyword>
<dbReference type="EMBL" id="BMDX01000018">
    <property type="protein sequence ID" value="GGA85437.1"/>
    <property type="molecule type" value="Genomic_DNA"/>
</dbReference>
<dbReference type="Pfam" id="PF00043">
    <property type="entry name" value="GST_C"/>
    <property type="match status" value="1"/>
</dbReference>
<evidence type="ECO:0000259" key="2">
    <source>
        <dbReference type="PROSITE" id="PS50404"/>
    </source>
</evidence>
<dbReference type="InterPro" id="IPR036282">
    <property type="entry name" value="Glutathione-S-Trfase_C_sf"/>
</dbReference>
<proteinExistence type="inferred from homology"/>
<dbReference type="OrthoDB" id="9803562at2"/>
<dbReference type="Proteomes" id="UP000619743">
    <property type="component" value="Unassembled WGS sequence"/>
</dbReference>
<dbReference type="AlphaFoldDB" id="A0A8J2U848"/>
<dbReference type="SFLD" id="SFLDG00358">
    <property type="entry name" value="Main_(cytGST)"/>
    <property type="match status" value="1"/>
</dbReference>
<organism evidence="4 5">
    <name type="scientific">Neiella marina</name>
    <dbReference type="NCBI Taxonomy" id="508461"/>
    <lineage>
        <taxon>Bacteria</taxon>
        <taxon>Pseudomonadati</taxon>
        <taxon>Pseudomonadota</taxon>
        <taxon>Gammaproteobacteria</taxon>
        <taxon>Alteromonadales</taxon>
        <taxon>Echinimonadaceae</taxon>
        <taxon>Neiella</taxon>
    </lineage>
</organism>
<accession>A0A8J2U848</accession>
<dbReference type="PROSITE" id="PS50405">
    <property type="entry name" value="GST_CTER"/>
    <property type="match status" value="1"/>
</dbReference>
<dbReference type="SUPFAM" id="SSF52833">
    <property type="entry name" value="Thioredoxin-like"/>
    <property type="match status" value="1"/>
</dbReference>
<dbReference type="PANTHER" id="PTHR44051:SF8">
    <property type="entry name" value="GLUTATHIONE S-TRANSFERASE GSTA"/>
    <property type="match status" value="1"/>
</dbReference>
<gene>
    <name evidence="4" type="ORF">GCM10011369_29320</name>
</gene>
<feature type="domain" description="GST C-terminal" evidence="3">
    <location>
        <begin position="91"/>
        <end position="216"/>
    </location>
</feature>
<dbReference type="CDD" id="cd03048">
    <property type="entry name" value="GST_N_Ure2p_like"/>
    <property type="match status" value="1"/>
</dbReference>
<dbReference type="Pfam" id="PF02798">
    <property type="entry name" value="GST_N"/>
    <property type="match status" value="1"/>
</dbReference>
<dbReference type="InterPro" id="IPR040079">
    <property type="entry name" value="Glutathione_S-Trfase"/>
</dbReference>
<dbReference type="SUPFAM" id="SSF47616">
    <property type="entry name" value="GST C-terminal domain-like"/>
    <property type="match status" value="1"/>
</dbReference>